<organism evidence="6">
    <name type="scientific">Ornithodoros turicata</name>
    <dbReference type="NCBI Taxonomy" id="34597"/>
    <lineage>
        <taxon>Eukaryota</taxon>
        <taxon>Metazoa</taxon>
        <taxon>Ecdysozoa</taxon>
        <taxon>Arthropoda</taxon>
        <taxon>Chelicerata</taxon>
        <taxon>Arachnida</taxon>
        <taxon>Acari</taxon>
        <taxon>Parasitiformes</taxon>
        <taxon>Ixodida</taxon>
        <taxon>Ixodoidea</taxon>
        <taxon>Argasidae</taxon>
        <taxon>Ornithodorinae</taxon>
        <taxon>Ornithodoros</taxon>
    </lineage>
</organism>
<dbReference type="AlphaFoldDB" id="A0A2R5LG55"/>
<dbReference type="Pfam" id="PF11571">
    <property type="entry name" value="Med27"/>
    <property type="match status" value="1"/>
</dbReference>
<evidence type="ECO:0000313" key="6">
    <source>
        <dbReference type="EMBL" id="MBY08449.1"/>
    </source>
</evidence>
<dbReference type="GO" id="GO:0006357">
    <property type="term" value="P:regulation of transcription by RNA polymerase II"/>
    <property type="evidence" value="ECO:0007669"/>
    <property type="project" value="TreeGrafter"/>
</dbReference>
<keyword evidence="5" id="KW-0539">Nucleus</keyword>
<dbReference type="EMBL" id="GGLE01004323">
    <property type="protein sequence ID" value="MBY08449.1"/>
    <property type="molecule type" value="Transcribed_RNA"/>
</dbReference>
<dbReference type="GO" id="GO:0016592">
    <property type="term" value="C:mediator complex"/>
    <property type="evidence" value="ECO:0007669"/>
    <property type="project" value="InterPro"/>
</dbReference>
<proteinExistence type="inferred from homology"/>
<dbReference type="InterPro" id="IPR021627">
    <property type="entry name" value="Mediator_Med27"/>
</dbReference>
<keyword evidence="4" id="KW-0804">Transcription</keyword>
<dbReference type="PANTHER" id="PTHR13130:SF4">
    <property type="entry name" value="MEDIATOR OF RNA POLYMERASE II TRANSCRIPTION SUBUNIT 27"/>
    <property type="match status" value="1"/>
</dbReference>
<comment type="similarity">
    <text evidence="2">Belongs to the Mediator complex subunit 27 family.</text>
</comment>
<name>A0A2R5LG55_9ACAR</name>
<keyword evidence="3" id="KW-0805">Transcription regulation</keyword>
<accession>A0A2R5LG55</accession>
<comment type="subcellular location">
    <subcellularLocation>
        <location evidence="1">Nucleus</location>
    </subcellularLocation>
</comment>
<evidence type="ECO:0000256" key="2">
    <source>
        <dbReference type="ARBA" id="ARBA00008048"/>
    </source>
</evidence>
<reference evidence="6" key="1">
    <citation type="submission" date="2018-03" db="EMBL/GenBank/DDBJ databases">
        <title>The relapsing fever spirochete Borrelia turicatae persists in the highly oxidative environment of its soft-bodied tick vector.</title>
        <authorList>
            <person name="Bourret T.J."/>
            <person name="Boyle W.K."/>
            <person name="Valenzuela J.G."/>
            <person name="Oliveira F."/>
            <person name="Lopez J.E."/>
        </authorList>
    </citation>
    <scope>NUCLEOTIDE SEQUENCE</scope>
    <source>
        <strain evidence="6">Kansas strain/isolate</strain>
        <tissue evidence="6">Salivary glands</tissue>
    </source>
</reference>
<protein>
    <submittedName>
        <fullName evidence="6">Putative cofactor required for sp1 transcriptional activation</fullName>
    </submittedName>
</protein>
<evidence type="ECO:0000256" key="4">
    <source>
        <dbReference type="ARBA" id="ARBA00023163"/>
    </source>
</evidence>
<evidence type="ECO:0000256" key="1">
    <source>
        <dbReference type="ARBA" id="ARBA00004123"/>
    </source>
</evidence>
<evidence type="ECO:0000256" key="5">
    <source>
        <dbReference type="ARBA" id="ARBA00023242"/>
    </source>
</evidence>
<evidence type="ECO:0000256" key="3">
    <source>
        <dbReference type="ARBA" id="ARBA00023015"/>
    </source>
</evidence>
<sequence length="311" mass="35176">MNPYMADLGINLDAVNSGLRAVKSLRSTVGELFRTLAEGIPSAQGDENKERNFLSELQGTLGCVISRIRELETAVTLLGTPVAPLNLGSTGHLCQDPTLDRTPLYTEMVKSYRWFDKVHEHTSHAAALLNQNGLKRSNNFIFSGRKVRRTQPNGHNVSPQSVDNFIGTMQRQYNDMAIDILRPCGSSAVLKITLSRTLRAVVSLRGLIIEWVLVKGFNEDFYTEDDQLDIWTKSRYQVFQKVTDHANAAMLHFFSPLVPDLAVKSFLTWLHSYLNLFSAPCRRCGTRLQHNMPPTWRDVRNLDAYHETCRP</sequence>
<dbReference type="GO" id="GO:0003713">
    <property type="term" value="F:transcription coactivator activity"/>
    <property type="evidence" value="ECO:0007669"/>
    <property type="project" value="TreeGrafter"/>
</dbReference>
<dbReference type="PANTHER" id="PTHR13130">
    <property type="entry name" value="34 KDA TRANSCRIPTIONAL CO-ACTIVATOR-RELATED"/>
    <property type="match status" value="1"/>
</dbReference>